<name>X0VWS1_9ZZZZ</name>
<comment type="caution">
    <text evidence="2">The sequence shown here is derived from an EMBL/GenBank/DDBJ whole genome shotgun (WGS) entry which is preliminary data.</text>
</comment>
<organism evidence="2">
    <name type="scientific">marine sediment metagenome</name>
    <dbReference type="NCBI Taxonomy" id="412755"/>
    <lineage>
        <taxon>unclassified sequences</taxon>
        <taxon>metagenomes</taxon>
        <taxon>ecological metagenomes</taxon>
    </lineage>
</organism>
<gene>
    <name evidence="2" type="ORF">S01H1_60710</name>
</gene>
<sequence>AAEQGDQTAGHKLALLGVLPPMPPSGEAPPQARAVPPADEDLPGKIPLGGICPARPDRDFKVRVAIAVPTPPVNHTLSRAELTERSFHGPEAQVLGLMIPDLSIETRVEQASAKVDGHTCYWLEAVDVDLVYKSIEVFVAREYRKRSCEYNAILRHEQEHVAIALDNLERYRPKIRAALTSLLLPTPQRPIEVASYGNSEEPFDALFKKVLEPVYLDMQADLMRVQASIDIPASYALVRANCSNW</sequence>
<evidence type="ECO:0000256" key="1">
    <source>
        <dbReference type="SAM" id="MobiDB-lite"/>
    </source>
</evidence>
<protein>
    <recommendedName>
        <fullName evidence="3">DUF922 domain-containing protein</fullName>
    </recommendedName>
</protein>
<feature type="non-terminal residue" evidence="2">
    <location>
        <position position="1"/>
    </location>
</feature>
<feature type="region of interest" description="Disordered" evidence="1">
    <location>
        <begin position="1"/>
        <end position="41"/>
    </location>
</feature>
<evidence type="ECO:0000313" key="2">
    <source>
        <dbReference type="EMBL" id="GAG22755.1"/>
    </source>
</evidence>
<reference evidence="2" key="1">
    <citation type="journal article" date="2014" name="Front. Microbiol.">
        <title>High frequency of phylogenetically diverse reductive dehalogenase-homologous genes in deep subseafloor sedimentary metagenomes.</title>
        <authorList>
            <person name="Kawai M."/>
            <person name="Futagami T."/>
            <person name="Toyoda A."/>
            <person name="Takaki Y."/>
            <person name="Nishi S."/>
            <person name="Hori S."/>
            <person name="Arai W."/>
            <person name="Tsubouchi T."/>
            <person name="Morono Y."/>
            <person name="Uchiyama I."/>
            <person name="Ito T."/>
            <person name="Fujiyama A."/>
            <person name="Inagaki F."/>
            <person name="Takami H."/>
        </authorList>
    </citation>
    <scope>NUCLEOTIDE SEQUENCE</scope>
    <source>
        <strain evidence="2">Expedition CK06-06</strain>
    </source>
</reference>
<dbReference type="AlphaFoldDB" id="X0VWS1"/>
<accession>X0VWS1</accession>
<proteinExistence type="predicted"/>
<evidence type="ECO:0008006" key="3">
    <source>
        <dbReference type="Google" id="ProtNLM"/>
    </source>
</evidence>
<dbReference type="EMBL" id="BARS01039771">
    <property type="protein sequence ID" value="GAG22755.1"/>
    <property type="molecule type" value="Genomic_DNA"/>
</dbReference>